<keyword evidence="3" id="KW-0808">Transferase</keyword>
<dbReference type="InterPro" id="IPR043129">
    <property type="entry name" value="ATPase_NBD"/>
</dbReference>
<evidence type="ECO:0000256" key="4">
    <source>
        <dbReference type="ARBA" id="ARBA00022777"/>
    </source>
</evidence>
<comment type="caution">
    <text evidence="6">The sequence shown here is derived from an EMBL/GenBank/DDBJ whole genome shotgun (WGS) entry which is preliminary data.</text>
</comment>
<evidence type="ECO:0000313" key="7">
    <source>
        <dbReference type="Proteomes" id="UP001555826"/>
    </source>
</evidence>
<dbReference type="Pfam" id="PF00370">
    <property type="entry name" value="FGGY_N"/>
    <property type="match status" value="1"/>
</dbReference>
<dbReference type="InterPro" id="IPR050406">
    <property type="entry name" value="FGGY_Carb_Kinase"/>
</dbReference>
<dbReference type="Gene3D" id="3.30.420.40">
    <property type="match status" value="2"/>
</dbReference>
<accession>A0ABV3P4A5</accession>
<proteinExistence type="inferred from homology"/>
<dbReference type="PANTHER" id="PTHR43095">
    <property type="entry name" value="SUGAR KINASE"/>
    <property type="match status" value="1"/>
</dbReference>
<feature type="domain" description="Carbohydrate kinase FGGY N-terminal" evidence="5">
    <location>
        <begin position="6"/>
        <end position="244"/>
    </location>
</feature>
<evidence type="ECO:0000259" key="5">
    <source>
        <dbReference type="Pfam" id="PF00370"/>
    </source>
</evidence>
<comment type="similarity">
    <text evidence="1">Belongs to the FGGY kinase family.</text>
</comment>
<dbReference type="RefSeq" id="WP_367637146.1">
    <property type="nucleotide sequence ID" value="NZ_JBFNQN010000004.1"/>
</dbReference>
<dbReference type="GO" id="GO:0016301">
    <property type="term" value="F:kinase activity"/>
    <property type="evidence" value="ECO:0007669"/>
    <property type="project" value="UniProtKB-KW"/>
</dbReference>
<keyword evidence="2" id="KW-0859">Xylose metabolism</keyword>
<protein>
    <submittedName>
        <fullName evidence="6">FGGY family carbohydrate kinase</fullName>
    </submittedName>
</protein>
<keyword evidence="4 6" id="KW-0418">Kinase</keyword>
<dbReference type="InterPro" id="IPR018484">
    <property type="entry name" value="FGGY_N"/>
</dbReference>
<dbReference type="PANTHER" id="PTHR43095:SF5">
    <property type="entry name" value="XYLULOSE KINASE"/>
    <property type="match status" value="1"/>
</dbReference>
<name>A0ABV3P4A5_9ACTN</name>
<reference evidence="6 7" key="1">
    <citation type="submission" date="2024-07" db="EMBL/GenBank/DDBJ databases">
        <authorList>
            <person name="Thanompreechachai J."/>
            <person name="Duangmal K."/>
        </authorList>
    </citation>
    <scope>NUCLEOTIDE SEQUENCE [LARGE SCALE GENOMIC DNA]</scope>
    <source>
        <strain evidence="6 7">KCTC 19886</strain>
    </source>
</reference>
<dbReference type="Proteomes" id="UP001555826">
    <property type="component" value="Unassembled WGS sequence"/>
</dbReference>
<dbReference type="SUPFAM" id="SSF53067">
    <property type="entry name" value="Actin-like ATPase domain"/>
    <property type="match status" value="1"/>
</dbReference>
<evidence type="ECO:0000313" key="6">
    <source>
        <dbReference type="EMBL" id="MEW9264436.1"/>
    </source>
</evidence>
<gene>
    <name evidence="6" type="ORF">AB1207_06730</name>
</gene>
<evidence type="ECO:0000256" key="1">
    <source>
        <dbReference type="ARBA" id="ARBA00009156"/>
    </source>
</evidence>
<evidence type="ECO:0000256" key="3">
    <source>
        <dbReference type="ARBA" id="ARBA00022679"/>
    </source>
</evidence>
<dbReference type="EMBL" id="JBFNQN010000004">
    <property type="protein sequence ID" value="MEW9264436.1"/>
    <property type="molecule type" value="Genomic_DNA"/>
</dbReference>
<organism evidence="6 7">
    <name type="scientific">Kineococcus endophyticus</name>
    <dbReference type="NCBI Taxonomy" id="1181883"/>
    <lineage>
        <taxon>Bacteria</taxon>
        <taxon>Bacillati</taxon>
        <taxon>Actinomycetota</taxon>
        <taxon>Actinomycetes</taxon>
        <taxon>Kineosporiales</taxon>
        <taxon>Kineosporiaceae</taxon>
        <taxon>Kineococcus</taxon>
    </lineage>
</organism>
<keyword evidence="2" id="KW-0119">Carbohydrate metabolism</keyword>
<evidence type="ECO:0000256" key="2">
    <source>
        <dbReference type="ARBA" id="ARBA00022629"/>
    </source>
</evidence>
<keyword evidence="7" id="KW-1185">Reference proteome</keyword>
<sequence length="466" mass="46543">MASGLHIGLDVGSTRTKAVAHDDVGTVLAVHDTATAWSTSPAGRSETSGAALLAGALTALHGLLARLDEDRRVVSIGVTGMAESGVLLDSSGAEAAPVVAWYDPRGRDEVAALPAAVRDAFTATTGLRADSQPSAATLAWGRRHGWEVSSSSTWLSVPEFVVAALGGDRVAEPSLASRTGLFDTVRGVASDDVADALGLPRHLLPPPRPAGTSAGTVTADGVDARLRGAVLTVAGHDHPVAAVGAGAVHPGHLFNGAGTADVLLRSVDVRVTPADRARLAAAGVSVGAHVLDGLQAVLGGVSAGVVLRRVLALTGAAGGGRGEGELRRALAQAAAPTPRPGPGVRVVAGGRGGDDVQVVVEREAGPAEVLAAALHHVGEQITALLTLVESVVGPHSAAVTSGGWTGMTCVSALKREVIPRLTFSSVQLPGCRGAAVLGALAATGAQDQRGLAALLDVWGAPRPVPA</sequence>